<dbReference type="InterPro" id="IPR036250">
    <property type="entry name" value="AcylCo_DH-like_C"/>
</dbReference>
<evidence type="ECO:0000313" key="13">
    <source>
        <dbReference type="Proteomes" id="UP000250369"/>
    </source>
</evidence>
<proteinExistence type="inferred from homology"/>
<evidence type="ECO:0000259" key="8">
    <source>
        <dbReference type="Pfam" id="PF00441"/>
    </source>
</evidence>
<comment type="cofactor">
    <cofactor evidence="1 7">
        <name>FAD</name>
        <dbReference type="ChEBI" id="CHEBI:57692"/>
    </cofactor>
</comment>
<evidence type="ECO:0000259" key="11">
    <source>
        <dbReference type="Pfam" id="PF21263"/>
    </source>
</evidence>
<feature type="domain" description="Acyl-CoA dehydrogenase/oxidase N-terminal" evidence="10">
    <location>
        <begin position="30"/>
        <end position="141"/>
    </location>
</feature>
<evidence type="ECO:0000256" key="1">
    <source>
        <dbReference type="ARBA" id="ARBA00001974"/>
    </source>
</evidence>
<dbReference type="InterPro" id="IPR049426">
    <property type="entry name" value="Acyl-CoA-dh-like_C"/>
</dbReference>
<dbReference type="EMBL" id="QMFB01000007">
    <property type="protein sequence ID" value="RAV20640.1"/>
    <property type="molecule type" value="Genomic_DNA"/>
</dbReference>
<dbReference type="AlphaFoldDB" id="A0A329MM04"/>
<dbReference type="InterPro" id="IPR009075">
    <property type="entry name" value="AcylCo_DH/oxidase_C"/>
</dbReference>
<evidence type="ECO:0000259" key="9">
    <source>
        <dbReference type="Pfam" id="PF02770"/>
    </source>
</evidence>
<feature type="domain" description="Acyl-CoA dehydrogenase/oxidase C-terminal" evidence="8">
    <location>
        <begin position="250"/>
        <end position="416"/>
    </location>
</feature>
<accession>A0A329MM04</accession>
<dbReference type="InterPro" id="IPR013786">
    <property type="entry name" value="AcylCoA_DH/ox_N"/>
</dbReference>
<evidence type="ECO:0000313" key="12">
    <source>
        <dbReference type="EMBL" id="RAV20640.1"/>
    </source>
</evidence>
<comment type="similarity">
    <text evidence="2 7">Belongs to the acyl-CoA dehydrogenase family.</text>
</comment>
<dbReference type="SUPFAM" id="SSF47203">
    <property type="entry name" value="Acyl-CoA dehydrogenase C-terminal domain-like"/>
    <property type="match status" value="1"/>
</dbReference>
<evidence type="ECO:0000256" key="2">
    <source>
        <dbReference type="ARBA" id="ARBA00009347"/>
    </source>
</evidence>
<keyword evidence="3 7" id="KW-0285">Flavoprotein</keyword>
<dbReference type="InterPro" id="IPR037069">
    <property type="entry name" value="AcylCoA_DH/ox_N_sf"/>
</dbReference>
<comment type="catalytic activity">
    <reaction evidence="6">
        <text>a 2,3-saturated acyl-CoA + A = a 2,3-dehydroacyl-CoA + AH2</text>
        <dbReference type="Rhea" id="RHEA:48608"/>
        <dbReference type="ChEBI" id="CHEBI:13193"/>
        <dbReference type="ChEBI" id="CHEBI:17499"/>
        <dbReference type="ChEBI" id="CHEBI:60015"/>
        <dbReference type="ChEBI" id="CHEBI:65111"/>
    </reaction>
</comment>
<dbReference type="PROSITE" id="PS00073">
    <property type="entry name" value="ACYL_COA_DH_2"/>
    <property type="match status" value="1"/>
</dbReference>
<comment type="caution">
    <text evidence="12">The sequence shown here is derived from an EMBL/GenBank/DDBJ whole genome shotgun (WGS) entry which is preliminary data.</text>
</comment>
<keyword evidence="4 7" id="KW-0274">FAD</keyword>
<dbReference type="InterPro" id="IPR006089">
    <property type="entry name" value="Acyl-CoA_DH_CS"/>
</dbReference>
<dbReference type="Pfam" id="PF02770">
    <property type="entry name" value="Acyl-CoA_dh_M"/>
    <property type="match status" value="1"/>
</dbReference>
<gene>
    <name evidence="12" type="ORF">DQG23_14085</name>
</gene>
<keyword evidence="5 7" id="KW-0560">Oxidoreductase</keyword>
<evidence type="ECO:0000256" key="7">
    <source>
        <dbReference type="RuleBase" id="RU362125"/>
    </source>
</evidence>
<dbReference type="Pfam" id="PF21263">
    <property type="entry name" value="Acyl-CoA-dh_C"/>
    <property type="match status" value="1"/>
</dbReference>
<dbReference type="Pfam" id="PF00441">
    <property type="entry name" value="Acyl-CoA_dh_1"/>
    <property type="match status" value="1"/>
</dbReference>
<dbReference type="RefSeq" id="WP_113031498.1">
    <property type="nucleotide sequence ID" value="NZ_QMFB01000007.1"/>
</dbReference>
<dbReference type="FunFam" id="1.10.540.10:FF:000001">
    <property type="entry name" value="Very long-chain-specific acyl-CoA dehydrogenase, mitochondrial"/>
    <property type="match status" value="1"/>
</dbReference>
<dbReference type="SUPFAM" id="SSF56645">
    <property type="entry name" value="Acyl-CoA dehydrogenase NM domain-like"/>
    <property type="match status" value="1"/>
</dbReference>
<dbReference type="FunFam" id="1.20.140.10:FF:000019">
    <property type="entry name" value="Acyl-CoA dehydrogenase"/>
    <property type="match status" value="1"/>
</dbReference>
<dbReference type="FunFam" id="2.40.110.10:FF:000006">
    <property type="entry name" value="very long-chain specific acyl-CoA dehydrogenase, mitochondrial"/>
    <property type="match status" value="1"/>
</dbReference>
<dbReference type="GO" id="GO:0050660">
    <property type="term" value="F:flavin adenine dinucleotide binding"/>
    <property type="evidence" value="ECO:0007669"/>
    <property type="project" value="InterPro"/>
</dbReference>
<reference evidence="12 13" key="1">
    <citation type="journal article" date="2009" name="Int. J. Syst. Evol. Microbiol.">
        <title>Paenibacillus contaminans sp. nov., isolated from a contaminated laboratory plate.</title>
        <authorList>
            <person name="Chou J.H."/>
            <person name="Lee J.H."/>
            <person name="Lin M.C."/>
            <person name="Chang P.S."/>
            <person name="Arun A.B."/>
            <person name="Young C.C."/>
            <person name="Chen W.M."/>
        </authorList>
    </citation>
    <scope>NUCLEOTIDE SEQUENCE [LARGE SCALE GENOMIC DNA]</scope>
    <source>
        <strain evidence="12 13">CKOBP-6</strain>
    </source>
</reference>
<evidence type="ECO:0000259" key="10">
    <source>
        <dbReference type="Pfam" id="PF02771"/>
    </source>
</evidence>
<dbReference type="PANTHER" id="PTHR43884">
    <property type="entry name" value="ACYL-COA DEHYDROGENASE"/>
    <property type="match status" value="1"/>
</dbReference>
<dbReference type="PANTHER" id="PTHR43884:SF12">
    <property type="entry name" value="ISOVALERYL-COA DEHYDROGENASE, MITOCHONDRIAL-RELATED"/>
    <property type="match status" value="1"/>
</dbReference>
<dbReference type="Proteomes" id="UP000250369">
    <property type="component" value="Unassembled WGS sequence"/>
</dbReference>
<feature type="domain" description="Acyl-CoA dehydrogenase-like C-terminal" evidence="11">
    <location>
        <begin position="462"/>
        <end position="564"/>
    </location>
</feature>
<dbReference type="Pfam" id="PF02771">
    <property type="entry name" value="Acyl-CoA_dh_N"/>
    <property type="match status" value="1"/>
</dbReference>
<organism evidence="12 13">
    <name type="scientific">Paenibacillus contaminans</name>
    <dbReference type="NCBI Taxonomy" id="450362"/>
    <lineage>
        <taxon>Bacteria</taxon>
        <taxon>Bacillati</taxon>
        <taxon>Bacillota</taxon>
        <taxon>Bacilli</taxon>
        <taxon>Bacillales</taxon>
        <taxon>Paenibacillaceae</taxon>
        <taxon>Paenibacillus</taxon>
    </lineage>
</organism>
<dbReference type="Gene3D" id="1.10.540.10">
    <property type="entry name" value="Acyl-CoA dehydrogenase/oxidase, N-terminal domain"/>
    <property type="match status" value="1"/>
</dbReference>
<dbReference type="OrthoDB" id="9802447at2"/>
<dbReference type="Gene3D" id="1.20.140.10">
    <property type="entry name" value="Butyryl-CoA Dehydrogenase, subunit A, domain 3"/>
    <property type="match status" value="2"/>
</dbReference>
<dbReference type="GO" id="GO:0003995">
    <property type="term" value="F:acyl-CoA dehydrogenase activity"/>
    <property type="evidence" value="ECO:0007669"/>
    <property type="project" value="InterPro"/>
</dbReference>
<keyword evidence="13" id="KW-1185">Reference proteome</keyword>
<feature type="domain" description="Acyl-CoA oxidase/dehydrogenase middle" evidence="9">
    <location>
        <begin position="145"/>
        <end position="238"/>
    </location>
</feature>
<evidence type="ECO:0000256" key="4">
    <source>
        <dbReference type="ARBA" id="ARBA00022827"/>
    </source>
</evidence>
<protein>
    <submittedName>
        <fullName evidence="12">Acyl-CoA dehydrogenase</fullName>
    </submittedName>
</protein>
<evidence type="ECO:0000256" key="5">
    <source>
        <dbReference type="ARBA" id="ARBA00023002"/>
    </source>
</evidence>
<evidence type="ECO:0000256" key="3">
    <source>
        <dbReference type="ARBA" id="ARBA00022630"/>
    </source>
</evidence>
<dbReference type="Gene3D" id="2.40.110.10">
    <property type="entry name" value="Butyryl-CoA Dehydrogenase, subunit A, domain 2"/>
    <property type="match status" value="1"/>
</dbReference>
<evidence type="ECO:0000256" key="6">
    <source>
        <dbReference type="ARBA" id="ARBA00052546"/>
    </source>
</evidence>
<name>A0A329MM04_9BACL</name>
<dbReference type="InterPro" id="IPR009100">
    <property type="entry name" value="AcylCoA_DH/oxidase_NM_dom_sf"/>
</dbReference>
<sequence length="592" mass="64493">MAVNPHVRGGSFLLEATDAASVFTPEDFMEEQLMIAELTEQFVEGEVLPHDEQLEKQDFELTVKLLRQMGALGLLGADIPEVYGGTDLDKISSTLITEKLVRASSFALSFGAHVGIGSLPIALFGNEDQKMRYLPKLVSGETISAYCLTEPASGSDSLNARTTAKLNPEGTHYVLNGAKQFITNAGFAGLFIVYAKIDGAKFTAFIVERGYSGVSTGPEEKKMGIKGSSTRPLLLEDVHVPVENVLGEIGRGHVIAFNILNIGRLKLAAGCAGSAKWALELAIQYGKQRKQFGKPLVGFPLIQKKLADVAVRSYAVESMVYRTAGLIDTAMKPLDKNAADYSRLVAKAVEEYAMECSLNKVFATECLDFAADEGVQIHGGYGYIQEYMIERIYRDSRINRIFEGTNEINRLLIPATLLRKAMKGELPLFQAAERLQQELIAYVPVVSEDGLLAQETEMLAAAKKMFLMAGGMAVSKFGTELEAEQEVLEALANMIMEIYAVESSLLRAVKVSERDGAVKGGLKAMMAQVFVHESFGRIEAAARTAIVAMSDGDKLQTELSVLKKMTRFKQVNLISLKRSIASVHIAAGKYVT</sequence>
<dbReference type="InterPro" id="IPR006091">
    <property type="entry name" value="Acyl-CoA_Oxase/DH_mid-dom"/>
</dbReference>
<dbReference type="InterPro" id="IPR046373">
    <property type="entry name" value="Acyl-CoA_Oxase/DH_mid-dom_sf"/>
</dbReference>